<dbReference type="Proteomes" id="UP001054889">
    <property type="component" value="Unassembled WGS sequence"/>
</dbReference>
<gene>
    <name evidence="2" type="primary">ga01129</name>
    <name evidence="3" type="synonym">ga01816</name>
    <name evidence="2" type="ORF">PR202_ga01129</name>
    <name evidence="3" type="ORF">PR202_ga01816</name>
</gene>
<dbReference type="EMBL" id="BQKI01000001">
    <property type="protein sequence ID" value="GJM85371.1"/>
    <property type="molecule type" value="Genomic_DNA"/>
</dbReference>
<name>A0AAV5BGM6_ELECO</name>
<reference evidence="2" key="1">
    <citation type="journal article" date="2018" name="DNA Res.">
        <title>Multiple hybrid de novo genome assembly of finger millet, an orphan allotetraploid crop.</title>
        <authorList>
            <person name="Hatakeyama M."/>
            <person name="Aluri S."/>
            <person name="Balachadran M.T."/>
            <person name="Sivarajan S.R."/>
            <person name="Patrignani A."/>
            <person name="Gruter S."/>
            <person name="Poveda L."/>
            <person name="Shimizu-Inatsugi R."/>
            <person name="Baeten J."/>
            <person name="Francoijs K.J."/>
            <person name="Nataraja K.N."/>
            <person name="Reddy Y.A.N."/>
            <person name="Phadnis S."/>
            <person name="Ravikumar R.L."/>
            <person name="Schlapbach R."/>
            <person name="Sreeman S.M."/>
            <person name="Shimizu K.K."/>
        </authorList>
    </citation>
    <scope>NUCLEOTIDE SEQUENCE</scope>
</reference>
<feature type="region of interest" description="Disordered" evidence="1">
    <location>
        <begin position="1"/>
        <end position="53"/>
    </location>
</feature>
<evidence type="ECO:0000313" key="2">
    <source>
        <dbReference type="EMBL" id="GJM85371.1"/>
    </source>
</evidence>
<feature type="compositionally biased region" description="Polar residues" evidence="1">
    <location>
        <begin position="1"/>
        <end position="10"/>
    </location>
</feature>
<evidence type="ECO:0000313" key="3">
    <source>
        <dbReference type="EMBL" id="GJM85999.1"/>
    </source>
</evidence>
<evidence type="ECO:0000256" key="1">
    <source>
        <dbReference type="SAM" id="MobiDB-lite"/>
    </source>
</evidence>
<proteinExistence type="predicted"/>
<dbReference type="AlphaFoldDB" id="A0AAV5BGM6"/>
<keyword evidence="4" id="KW-1185">Reference proteome</keyword>
<protein>
    <submittedName>
        <fullName evidence="2">Uncharacterized protein</fullName>
    </submittedName>
</protein>
<sequence>MTTGENSSKKGINRGIQAASKPGIANTKKTETVDVKGSTGTGPNFGHGASPDVAEVVVQRFGPRPHPKKHNL</sequence>
<comment type="caution">
    <text evidence="2">The sequence shown here is derived from an EMBL/GenBank/DDBJ whole genome shotgun (WGS) entry which is preliminary data.</text>
</comment>
<organism evidence="2 4">
    <name type="scientific">Eleusine coracana subsp. coracana</name>
    <dbReference type="NCBI Taxonomy" id="191504"/>
    <lineage>
        <taxon>Eukaryota</taxon>
        <taxon>Viridiplantae</taxon>
        <taxon>Streptophyta</taxon>
        <taxon>Embryophyta</taxon>
        <taxon>Tracheophyta</taxon>
        <taxon>Spermatophyta</taxon>
        <taxon>Magnoliopsida</taxon>
        <taxon>Liliopsida</taxon>
        <taxon>Poales</taxon>
        <taxon>Poaceae</taxon>
        <taxon>PACMAD clade</taxon>
        <taxon>Chloridoideae</taxon>
        <taxon>Cynodonteae</taxon>
        <taxon>Eleusininae</taxon>
        <taxon>Eleusine</taxon>
    </lineage>
</organism>
<evidence type="ECO:0000313" key="4">
    <source>
        <dbReference type="Proteomes" id="UP001054889"/>
    </source>
</evidence>
<reference evidence="2" key="2">
    <citation type="submission" date="2021-12" db="EMBL/GenBank/DDBJ databases">
        <title>Resequencing data analysis of finger millet.</title>
        <authorList>
            <person name="Hatakeyama M."/>
            <person name="Aluri S."/>
            <person name="Balachadran M.T."/>
            <person name="Sivarajan S.R."/>
            <person name="Poveda L."/>
            <person name="Shimizu-Inatsugi R."/>
            <person name="Schlapbach R."/>
            <person name="Sreeman S.M."/>
            <person name="Shimizu K.K."/>
        </authorList>
    </citation>
    <scope>NUCLEOTIDE SEQUENCE</scope>
</reference>
<accession>A0AAV5BGM6</accession>
<dbReference type="EMBL" id="BQKI01000001">
    <property type="protein sequence ID" value="GJM85999.1"/>
    <property type="molecule type" value="Genomic_DNA"/>
</dbReference>